<keyword evidence="4 10" id="KW-0812">Transmembrane</keyword>
<sequence length="512" mass="53914">MLVFETLLLLLFVSAFLSMAAQRANVPYPTLLALGGAVVAFLPGAPKLDLPPELILALFVAPVLLDAAYDASLRDLRDNWRPVTSLVLVAVGLTTLAVAVTARLLAPDMPWAAAIALGALLAPPDAVAALAVMRQVEPPHRIRKVLEGESLLNDASALLLYKLAVGAAVAGGFGLEEAVPAFALVTVGSVAAGWCLARLTRSLIHRIDDVPTSVIIQFVVTFGVWLLAERLGLSPVVTVVVFGLTAARSTPQPARLRVPSFAVWETVTFVLNVLAFTLIGLQLGPILDSLDGTELLTQSGAALIVLAVVVAARLLWAMAYTLTQRGGHAGLPAPPGAAEPLTVKGGLVIGWSGMRGIVTLAAALALPADFPGRDFIQLTAFVVVLGTLVVQGLTLRPLLVLLRLPEDNTVETELSLARAAALKAAMAVLDGDDTPAADRLRLEYRDALVKARKGRNPSESADNRLRRSAVPASRRAIADLRRSGAIGDDAYRRVEEELDWLELSSGPAPAGE</sequence>
<feature type="transmembrane region" description="Helical" evidence="10">
    <location>
        <begin position="209"/>
        <end position="227"/>
    </location>
</feature>
<feature type="transmembrane region" description="Helical" evidence="10">
    <location>
        <begin position="111"/>
        <end position="131"/>
    </location>
</feature>
<protein>
    <submittedName>
        <fullName evidence="12">CPA1 family monovalent cation:H+ antiporter</fullName>
    </submittedName>
</protein>
<feature type="transmembrane region" description="Helical" evidence="10">
    <location>
        <begin position="54"/>
        <end position="71"/>
    </location>
</feature>
<keyword evidence="7" id="KW-0406">Ion transport</keyword>
<evidence type="ECO:0000256" key="4">
    <source>
        <dbReference type="ARBA" id="ARBA00022692"/>
    </source>
</evidence>
<feature type="transmembrane region" description="Helical" evidence="10">
    <location>
        <begin position="179"/>
        <end position="197"/>
    </location>
</feature>
<dbReference type="InterPro" id="IPR018422">
    <property type="entry name" value="Cation/H_exchanger_CPA1"/>
</dbReference>
<feature type="transmembrane region" description="Helical" evidence="10">
    <location>
        <begin position="83"/>
        <end position="105"/>
    </location>
</feature>
<dbReference type="Gene3D" id="6.10.140.1330">
    <property type="match status" value="1"/>
</dbReference>
<evidence type="ECO:0000313" key="13">
    <source>
        <dbReference type="Proteomes" id="UP001244552"/>
    </source>
</evidence>
<dbReference type="EMBL" id="JAUSVU010000020">
    <property type="protein sequence ID" value="MDQ0535795.1"/>
    <property type="molecule type" value="Genomic_DNA"/>
</dbReference>
<keyword evidence="9" id="KW-0739">Sodium transport</keyword>
<feature type="transmembrane region" description="Helical" evidence="10">
    <location>
        <begin position="151"/>
        <end position="173"/>
    </location>
</feature>
<evidence type="ECO:0000259" key="11">
    <source>
        <dbReference type="Pfam" id="PF00999"/>
    </source>
</evidence>
<evidence type="ECO:0000313" key="12">
    <source>
        <dbReference type="EMBL" id="MDQ0535795.1"/>
    </source>
</evidence>
<comment type="subcellular location">
    <subcellularLocation>
        <location evidence="1">Cell membrane</location>
        <topology evidence="1">Multi-pass membrane protein</topology>
    </subcellularLocation>
</comment>
<gene>
    <name evidence="12" type="ORF">QO018_004679</name>
</gene>
<dbReference type="PANTHER" id="PTHR10110:SF86">
    <property type="entry name" value="SODIUM_HYDROGEN EXCHANGER 7"/>
    <property type="match status" value="1"/>
</dbReference>
<keyword evidence="6" id="KW-0915">Sodium</keyword>
<organism evidence="12 13">
    <name type="scientific">Azospirillum picis</name>
    <dbReference type="NCBI Taxonomy" id="488438"/>
    <lineage>
        <taxon>Bacteria</taxon>
        <taxon>Pseudomonadati</taxon>
        <taxon>Pseudomonadota</taxon>
        <taxon>Alphaproteobacteria</taxon>
        <taxon>Rhodospirillales</taxon>
        <taxon>Azospirillaceae</taxon>
        <taxon>Azospirillum</taxon>
    </lineage>
</organism>
<evidence type="ECO:0000256" key="9">
    <source>
        <dbReference type="ARBA" id="ARBA00023201"/>
    </source>
</evidence>
<feature type="transmembrane region" description="Helical" evidence="10">
    <location>
        <begin position="301"/>
        <end position="320"/>
    </location>
</feature>
<keyword evidence="8 10" id="KW-0472">Membrane</keyword>
<evidence type="ECO:0000256" key="1">
    <source>
        <dbReference type="ARBA" id="ARBA00004651"/>
    </source>
</evidence>
<dbReference type="InterPro" id="IPR006153">
    <property type="entry name" value="Cation/H_exchanger_TM"/>
</dbReference>
<name>A0ABU0MQP6_9PROT</name>
<feature type="domain" description="Cation/H+ exchanger transmembrane" evidence="11">
    <location>
        <begin position="13"/>
        <end position="400"/>
    </location>
</feature>
<evidence type="ECO:0000256" key="8">
    <source>
        <dbReference type="ARBA" id="ARBA00023136"/>
    </source>
</evidence>
<keyword evidence="3" id="KW-1003">Cell membrane</keyword>
<accession>A0ABU0MQP6</accession>
<dbReference type="Pfam" id="PF00999">
    <property type="entry name" value="Na_H_Exchanger"/>
    <property type="match status" value="1"/>
</dbReference>
<keyword evidence="2" id="KW-0813">Transport</keyword>
<keyword evidence="5 10" id="KW-1133">Transmembrane helix</keyword>
<feature type="transmembrane region" description="Helical" evidence="10">
    <location>
        <begin position="233"/>
        <end position="250"/>
    </location>
</feature>
<comment type="caution">
    <text evidence="12">The sequence shown here is derived from an EMBL/GenBank/DDBJ whole genome shotgun (WGS) entry which is preliminary data.</text>
</comment>
<evidence type="ECO:0000256" key="2">
    <source>
        <dbReference type="ARBA" id="ARBA00022448"/>
    </source>
</evidence>
<feature type="transmembrane region" description="Helical" evidence="10">
    <location>
        <begin position="262"/>
        <end position="281"/>
    </location>
</feature>
<feature type="transmembrane region" description="Helical" evidence="10">
    <location>
        <begin position="341"/>
        <end position="363"/>
    </location>
</feature>
<evidence type="ECO:0000256" key="10">
    <source>
        <dbReference type="SAM" id="Phobius"/>
    </source>
</evidence>
<dbReference type="PANTHER" id="PTHR10110">
    <property type="entry name" value="SODIUM/HYDROGEN EXCHANGER"/>
    <property type="match status" value="1"/>
</dbReference>
<dbReference type="Proteomes" id="UP001244552">
    <property type="component" value="Unassembled WGS sequence"/>
</dbReference>
<evidence type="ECO:0000256" key="5">
    <source>
        <dbReference type="ARBA" id="ARBA00022989"/>
    </source>
</evidence>
<dbReference type="RefSeq" id="WP_209987745.1">
    <property type="nucleotide sequence ID" value="NZ_JAGINO010000022.1"/>
</dbReference>
<evidence type="ECO:0000256" key="6">
    <source>
        <dbReference type="ARBA" id="ARBA00023053"/>
    </source>
</evidence>
<evidence type="ECO:0000256" key="7">
    <source>
        <dbReference type="ARBA" id="ARBA00023065"/>
    </source>
</evidence>
<reference evidence="12 13" key="1">
    <citation type="submission" date="2023-07" db="EMBL/GenBank/DDBJ databases">
        <title>Genomic Encyclopedia of Type Strains, Phase IV (KMG-IV): sequencing the most valuable type-strain genomes for metagenomic binning, comparative biology and taxonomic classification.</title>
        <authorList>
            <person name="Goeker M."/>
        </authorList>
    </citation>
    <scope>NUCLEOTIDE SEQUENCE [LARGE SCALE GENOMIC DNA]</scope>
    <source>
        <strain evidence="12 13">DSM 19922</strain>
    </source>
</reference>
<feature type="transmembrane region" description="Helical" evidence="10">
    <location>
        <begin position="375"/>
        <end position="395"/>
    </location>
</feature>
<evidence type="ECO:0000256" key="3">
    <source>
        <dbReference type="ARBA" id="ARBA00022475"/>
    </source>
</evidence>
<proteinExistence type="predicted"/>
<keyword evidence="13" id="KW-1185">Reference proteome</keyword>